<keyword evidence="4" id="KW-0472">Membrane</keyword>
<keyword evidence="2" id="KW-0812">Transmembrane</keyword>
<evidence type="ECO:0000313" key="8">
    <source>
        <dbReference type="RefSeq" id="XP_013781743.2"/>
    </source>
</evidence>
<dbReference type="GeneID" id="106466046"/>
<dbReference type="Pfam" id="PF14921">
    <property type="entry name" value="APCDDC"/>
    <property type="match status" value="2"/>
</dbReference>
<evidence type="ECO:0000256" key="5">
    <source>
        <dbReference type="ARBA" id="ARBA00023180"/>
    </source>
</evidence>
<dbReference type="InterPro" id="IPR029405">
    <property type="entry name" value="APCDD1_dom"/>
</dbReference>
<feature type="domain" description="APCDD1" evidence="6">
    <location>
        <begin position="1"/>
        <end position="206"/>
    </location>
</feature>
<name>A0ABM1BGV8_LIMPO</name>
<evidence type="ECO:0000313" key="7">
    <source>
        <dbReference type="Proteomes" id="UP000694941"/>
    </source>
</evidence>
<keyword evidence="5" id="KW-0325">Glycoprotein</keyword>
<protein>
    <submittedName>
        <fullName evidence="8">Protein APCDD1-like</fullName>
    </submittedName>
</protein>
<keyword evidence="7" id="KW-1185">Reference proteome</keyword>
<evidence type="ECO:0000256" key="2">
    <source>
        <dbReference type="ARBA" id="ARBA00022692"/>
    </source>
</evidence>
<reference evidence="8" key="1">
    <citation type="submission" date="2025-08" db="UniProtKB">
        <authorList>
            <consortium name="RefSeq"/>
        </authorList>
    </citation>
    <scope>IDENTIFICATION</scope>
    <source>
        <tissue evidence="8">Muscle</tissue>
    </source>
</reference>
<dbReference type="SMART" id="SM01352">
    <property type="entry name" value="APCDDC"/>
    <property type="match status" value="2"/>
</dbReference>
<comment type="subcellular location">
    <subcellularLocation>
        <location evidence="1">Membrane</location>
        <topology evidence="1">Single-pass membrane protein</topology>
    </subcellularLocation>
</comment>
<dbReference type="InterPro" id="IPR042425">
    <property type="entry name" value="APCDD1"/>
</dbReference>
<keyword evidence="3" id="KW-0732">Signal</keyword>
<accession>A0ABM1BGV8</accession>
<evidence type="ECO:0000256" key="4">
    <source>
        <dbReference type="ARBA" id="ARBA00023136"/>
    </source>
</evidence>
<sequence length="442" mass="51194">MVESWFLNNNTFLLEQFYYLDDSCTLPAFFISAWGHFQFAQPSWIVPGGMETEYVTQRMYLVPYSNDMAHNLEHRINRSCPGFVKKPWRSYKKYLVYSYIEINHHSKGNDVIEVVEDIDCLMSLHVSLNELQLMRVEHRKPFHHRHRPRNMRTELFLGDIHTRYHQRERYRPTSYQPPLLKTESRGCHICHLVAKSNHFSPPQLPARAKFPVYMAGEWISTRCEVRPLGMFVTRRMKFFNFNQSWHGVYKYFKDPNCQVSLFVLVAEGEFRPRRPSLHFRGSTNYDFIVEKASITPLDQLFVNNLNGHKADHCGLVDSWRINVSQDVTSSGGCDGIGLAVPSTAFDVVRTDIDHHGNSLLYLGEIDTENIPATPDRRPTSYQIPLIQCRAFSDYPGRNELFPLRQTQNAIFNSGRISVLLEGSIIVTSVLCIVSSNYAVMVT</sequence>
<gene>
    <name evidence="8" type="primary">LOC106466046</name>
</gene>
<evidence type="ECO:0000256" key="3">
    <source>
        <dbReference type="ARBA" id="ARBA00022729"/>
    </source>
</evidence>
<feature type="domain" description="APCDD1" evidence="6">
    <location>
        <begin position="207"/>
        <end position="403"/>
    </location>
</feature>
<proteinExistence type="predicted"/>
<organism evidence="7 8">
    <name type="scientific">Limulus polyphemus</name>
    <name type="common">Atlantic horseshoe crab</name>
    <dbReference type="NCBI Taxonomy" id="6850"/>
    <lineage>
        <taxon>Eukaryota</taxon>
        <taxon>Metazoa</taxon>
        <taxon>Ecdysozoa</taxon>
        <taxon>Arthropoda</taxon>
        <taxon>Chelicerata</taxon>
        <taxon>Merostomata</taxon>
        <taxon>Xiphosura</taxon>
        <taxon>Limulidae</taxon>
        <taxon>Limulus</taxon>
    </lineage>
</organism>
<dbReference type="RefSeq" id="XP_013781743.2">
    <property type="nucleotide sequence ID" value="XM_013926289.2"/>
</dbReference>
<dbReference type="PANTHER" id="PTHR31021">
    <property type="entry name" value="ADENOMATOSIS POLYPOSIS COLI DOWN-REGULATED 1"/>
    <property type="match status" value="1"/>
</dbReference>
<dbReference type="PANTHER" id="PTHR31021:SF1">
    <property type="entry name" value="CHROMOSOME UNDETERMINED SCAFFOLD_56, WHOLE GENOME SHOTGUN SEQUENCE"/>
    <property type="match status" value="1"/>
</dbReference>
<dbReference type="Proteomes" id="UP000694941">
    <property type="component" value="Unplaced"/>
</dbReference>
<evidence type="ECO:0000259" key="6">
    <source>
        <dbReference type="SMART" id="SM01352"/>
    </source>
</evidence>
<evidence type="ECO:0000256" key="1">
    <source>
        <dbReference type="ARBA" id="ARBA00004167"/>
    </source>
</evidence>